<gene>
    <name evidence="7" type="ORF">C7B47_13220</name>
</gene>
<dbReference type="InterPro" id="IPR017900">
    <property type="entry name" value="4Fe4S_Fe_S_CS"/>
</dbReference>
<dbReference type="PANTHER" id="PTHR32479:SF19">
    <property type="entry name" value="ANAEROBIC GLYCEROL-3-PHOSPHATE DEHYDROGENASE SUBUNIT C"/>
    <property type="match status" value="1"/>
</dbReference>
<dbReference type="InterPro" id="IPR004017">
    <property type="entry name" value="Cys_rich_dom"/>
</dbReference>
<dbReference type="AlphaFoldDB" id="A0A2T2WS19"/>
<feature type="domain" description="4Fe-4S ferredoxin-type" evidence="6">
    <location>
        <begin position="1"/>
        <end position="28"/>
    </location>
</feature>
<dbReference type="PANTHER" id="PTHR32479">
    <property type="entry name" value="GLYCOLATE OXIDASE IRON-SULFUR SUBUNIT"/>
    <property type="match status" value="1"/>
</dbReference>
<name>A0A2T2WS19_SULTH</name>
<evidence type="ECO:0000256" key="3">
    <source>
        <dbReference type="ARBA" id="ARBA00022737"/>
    </source>
</evidence>
<dbReference type="Pfam" id="PF02754">
    <property type="entry name" value="CCG"/>
    <property type="match status" value="2"/>
</dbReference>
<keyword evidence="3" id="KW-0677">Repeat</keyword>
<dbReference type="EMBL" id="PXYX01000037">
    <property type="protein sequence ID" value="PSR25036.1"/>
    <property type="molecule type" value="Genomic_DNA"/>
</dbReference>
<evidence type="ECO:0000256" key="2">
    <source>
        <dbReference type="ARBA" id="ARBA00022723"/>
    </source>
</evidence>
<evidence type="ECO:0000256" key="1">
    <source>
        <dbReference type="ARBA" id="ARBA00022485"/>
    </source>
</evidence>
<keyword evidence="4" id="KW-0408">Iron</keyword>
<dbReference type="Pfam" id="PF13183">
    <property type="entry name" value="Fer4_8"/>
    <property type="match status" value="1"/>
</dbReference>
<evidence type="ECO:0000256" key="4">
    <source>
        <dbReference type="ARBA" id="ARBA00023004"/>
    </source>
</evidence>
<feature type="domain" description="4Fe-4S ferredoxin-type" evidence="6">
    <location>
        <begin position="45"/>
        <end position="77"/>
    </location>
</feature>
<keyword evidence="1" id="KW-0004">4Fe-4S</keyword>
<dbReference type="PROSITE" id="PS51379">
    <property type="entry name" value="4FE4S_FER_2"/>
    <property type="match status" value="2"/>
</dbReference>
<dbReference type="Gene3D" id="1.10.1060.10">
    <property type="entry name" value="Alpha-helical ferredoxin"/>
    <property type="match status" value="1"/>
</dbReference>
<reference evidence="7 8" key="1">
    <citation type="journal article" date="2014" name="BMC Genomics">
        <title>Comparison of environmental and isolate Sulfobacillus genomes reveals diverse carbon, sulfur, nitrogen, and hydrogen metabolisms.</title>
        <authorList>
            <person name="Justice N.B."/>
            <person name="Norman A."/>
            <person name="Brown C.T."/>
            <person name="Singh A."/>
            <person name="Thomas B.C."/>
            <person name="Banfield J.F."/>
        </authorList>
    </citation>
    <scope>NUCLEOTIDE SEQUENCE [LARGE SCALE GENOMIC DNA]</scope>
    <source>
        <strain evidence="7">AMDSBA5</strain>
    </source>
</reference>
<evidence type="ECO:0000313" key="7">
    <source>
        <dbReference type="EMBL" id="PSR25036.1"/>
    </source>
</evidence>
<dbReference type="Proteomes" id="UP000242705">
    <property type="component" value="Unassembled WGS sequence"/>
</dbReference>
<comment type="caution">
    <text evidence="7">The sequence shown here is derived from an EMBL/GenBank/DDBJ whole genome shotgun (WGS) entry which is preliminary data.</text>
</comment>
<evidence type="ECO:0000313" key="8">
    <source>
        <dbReference type="Proteomes" id="UP000242705"/>
    </source>
</evidence>
<dbReference type="GO" id="GO:0046872">
    <property type="term" value="F:metal ion binding"/>
    <property type="evidence" value="ECO:0007669"/>
    <property type="project" value="UniProtKB-KW"/>
</dbReference>
<organism evidence="7 8">
    <name type="scientific">Sulfobacillus thermosulfidooxidans</name>
    <dbReference type="NCBI Taxonomy" id="28034"/>
    <lineage>
        <taxon>Bacteria</taxon>
        <taxon>Bacillati</taxon>
        <taxon>Bacillota</taxon>
        <taxon>Clostridia</taxon>
        <taxon>Eubacteriales</taxon>
        <taxon>Clostridiales Family XVII. Incertae Sedis</taxon>
        <taxon>Sulfobacillus</taxon>
    </lineage>
</organism>
<evidence type="ECO:0000259" key="6">
    <source>
        <dbReference type="PROSITE" id="PS51379"/>
    </source>
</evidence>
<protein>
    <recommendedName>
        <fullName evidence="6">4Fe-4S ferredoxin-type domain-containing protein</fullName>
    </recommendedName>
</protein>
<proteinExistence type="predicted"/>
<keyword evidence="2" id="KW-0479">Metal-binding</keyword>
<accession>A0A2T2WS19</accession>
<evidence type="ECO:0000256" key="5">
    <source>
        <dbReference type="ARBA" id="ARBA00023014"/>
    </source>
</evidence>
<dbReference type="InterPro" id="IPR009051">
    <property type="entry name" value="Helical_ferredxn"/>
</dbReference>
<keyword evidence="5" id="KW-0411">Iron-sulfur</keyword>
<dbReference type="GO" id="GO:0016491">
    <property type="term" value="F:oxidoreductase activity"/>
    <property type="evidence" value="ECO:0007669"/>
    <property type="project" value="UniProtKB-ARBA"/>
</dbReference>
<dbReference type="PROSITE" id="PS00198">
    <property type="entry name" value="4FE4S_FER_1"/>
    <property type="match status" value="2"/>
</dbReference>
<dbReference type="GO" id="GO:0051539">
    <property type="term" value="F:4 iron, 4 sulfur cluster binding"/>
    <property type="evidence" value="ECO:0007669"/>
    <property type="project" value="UniProtKB-KW"/>
</dbReference>
<dbReference type="InterPro" id="IPR017896">
    <property type="entry name" value="4Fe4S_Fe-S-bd"/>
</dbReference>
<sequence length="391" mass="44317">MWVDDDACIKCSLCTSVCPVYAKDMQFPGPKTLGPDWWRRIQQLGNPEDYDEFVDNCTFCQLCEAACPVGVPVAHLIAEHKIRKPKPLIRKWRDYVLAHPHWIAKFPQLTKVPRSLAKALGLSTKITWPKKNFPRDNKLQHDRQRFSNAVGLLVDCYSRGFDGAVVDSARSLLELWGYDVFVVPESSLCCGAAAYAGGNRELGYQIALDMASQIFDQEGHFEILVTLNATCDSTLREEWRRYWHLSLPFSVMPFQEFALAYAPVSFWQQIRGYSTENDNLTYYVHTTCRSRVSRGSGLLDQLAEKAGFRYESLALDCCGAAGSYAFKVEHEELAKQMGMVTLNVGRLIVDSGTCALHLRQTTGLEARHPAFWLYRAYLQSKERNEITNATS</sequence>
<dbReference type="SUPFAM" id="SSF46548">
    <property type="entry name" value="alpha-helical ferredoxin"/>
    <property type="match status" value="1"/>
</dbReference>